<dbReference type="Gene3D" id="3.40.50.850">
    <property type="entry name" value="Isochorismatase-like"/>
    <property type="match status" value="1"/>
</dbReference>
<dbReference type="RefSeq" id="WP_169277810.1">
    <property type="nucleotide sequence ID" value="NZ_JABBCP010000007.1"/>
</dbReference>
<dbReference type="Pfam" id="PF00857">
    <property type="entry name" value="Isochorismatase"/>
    <property type="match status" value="1"/>
</dbReference>
<dbReference type="PANTHER" id="PTHR43540">
    <property type="entry name" value="PEROXYUREIDOACRYLATE/UREIDOACRYLATE AMIDOHYDROLASE-RELATED"/>
    <property type="match status" value="1"/>
</dbReference>
<comment type="caution">
    <text evidence="3">The sequence shown here is derived from an EMBL/GenBank/DDBJ whole genome shotgun (WGS) entry which is preliminary data.</text>
</comment>
<organism evidence="3 4">
    <name type="scientific">Collinsella acetigenes</name>
    <dbReference type="NCBI Taxonomy" id="2713419"/>
    <lineage>
        <taxon>Bacteria</taxon>
        <taxon>Bacillati</taxon>
        <taxon>Actinomycetota</taxon>
        <taxon>Coriobacteriia</taxon>
        <taxon>Coriobacteriales</taxon>
        <taxon>Coriobacteriaceae</taxon>
        <taxon>Collinsella</taxon>
    </lineage>
</organism>
<feature type="domain" description="Isochorismatase-like" evidence="2">
    <location>
        <begin position="6"/>
        <end position="176"/>
    </location>
</feature>
<dbReference type="InterPro" id="IPR050272">
    <property type="entry name" value="Isochorismatase-like_hydrls"/>
</dbReference>
<evidence type="ECO:0000313" key="3">
    <source>
        <dbReference type="EMBL" id="NMF56239.1"/>
    </source>
</evidence>
<evidence type="ECO:0000313" key="4">
    <source>
        <dbReference type="Proteomes" id="UP000546970"/>
    </source>
</evidence>
<dbReference type="CDD" id="cd00431">
    <property type="entry name" value="cysteine_hydrolases"/>
    <property type="match status" value="1"/>
</dbReference>
<protein>
    <submittedName>
        <fullName evidence="3">Cysteine hydrolase</fullName>
    </submittedName>
</protein>
<accession>A0A7X9YIV6</accession>
<name>A0A7X9YIV6_9ACTN</name>
<dbReference type="InterPro" id="IPR000868">
    <property type="entry name" value="Isochorismatase-like_dom"/>
</dbReference>
<sequence length="180" mass="19618">MGQRYLVVVDMQHDFVDGALGTSEAQAIVASVAAKAQAFDGIVVFTKDTHYNDYLQTLEGKNLPVEHCLHGTPGWELMPELQAIRDERSSFVFEKTTFASLDLAMWLAEENVAEPIESIELIGLCTDICVVSNAFLIKAWIPEVPLKVDASLCAGVTPDSHKAALATLRSCQVEVINDPA</sequence>
<dbReference type="GO" id="GO:0016787">
    <property type="term" value="F:hydrolase activity"/>
    <property type="evidence" value="ECO:0007669"/>
    <property type="project" value="UniProtKB-KW"/>
</dbReference>
<proteinExistence type="predicted"/>
<dbReference type="SUPFAM" id="SSF52499">
    <property type="entry name" value="Isochorismatase-like hydrolases"/>
    <property type="match status" value="1"/>
</dbReference>
<dbReference type="EMBL" id="JABBCP010000007">
    <property type="protein sequence ID" value="NMF56239.1"/>
    <property type="molecule type" value="Genomic_DNA"/>
</dbReference>
<dbReference type="Proteomes" id="UP000546970">
    <property type="component" value="Unassembled WGS sequence"/>
</dbReference>
<dbReference type="InterPro" id="IPR036380">
    <property type="entry name" value="Isochorismatase-like_sf"/>
</dbReference>
<evidence type="ECO:0000259" key="2">
    <source>
        <dbReference type="Pfam" id="PF00857"/>
    </source>
</evidence>
<dbReference type="AlphaFoldDB" id="A0A7X9YIV6"/>
<dbReference type="PANTHER" id="PTHR43540:SF6">
    <property type="entry name" value="ISOCHORISMATASE-LIKE DOMAIN-CONTAINING PROTEIN"/>
    <property type="match status" value="1"/>
</dbReference>
<gene>
    <name evidence="3" type="ORF">HF320_07880</name>
</gene>
<keyword evidence="4" id="KW-1185">Reference proteome</keyword>
<keyword evidence="1 3" id="KW-0378">Hydrolase</keyword>
<evidence type="ECO:0000256" key="1">
    <source>
        <dbReference type="ARBA" id="ARBA00022801"/>
    </source>
</evidence>
<reference evidence="3 4" key="1">
    <citation type="submission" date="2020-04" db="EMBL/GenBank/DDBJ databases">
        <title>Collinsella sp. KGMB02528 nov., an anaerobic actinobacterium isolated from human feces.</title>
        <authorList>
            <person name="Han K.-I."/>
            <person name="Eom M.K."/>
            <person name="Kim J.-S."/>
            <person name="Lee K.C."/>
            <person name="Suh M.K."/>
            <person name="Park S.-H."/>
            <person name="Lee J.H."/>
            <person name="Kang S.W."/>
            <person name="Park J.-E."/>
            <person name="Oh B.S."/>
            <person name="Yu S.Y."/>
            <person name="Choi S.-H."/>
            <person name="Lee D.H."/>
            <person name="Yoon H."/>
            <person name="Kim B.-Y."/>
            <person name="Lee J.H."/>
            <person name="Lee J.-S."/>
        </authorList>
    </citation>
    <scope>NUCLEOTIDE SEQUENCE [LARGE SCALE GENOMIC DNA]</scope>
    <source>
        <strain evidence="3 4">KGMB02528</strain>
    </source>
</reference>